<dbReference type="SUPFAM" id="SSF56059">
    <property type="entry name" value="Glutathione synthetase ATP-binding domain-like"/>
    <property type="match status" value="1"/>
</dbReference>
<dbReference type="PANTHER" id="PTHR43334">
    <property type="entry name" value="ACETATE--COA LIGASE [ADP-FORMING]"/>
    <property type="match status" value="1"/>
</dbReference>
<dbReference type="InterPro" id="IPR013815">
    <property type="entry name" value="ATP_grasp_subdomain_1"/>
</dbReference>
<dbReference type="PANTHER" id="PTHR43334:SF1">
    <property type="entry name" value="3-HYDROXYPROPIONATE--COA LIGASE [ADP-FORMING]"/>
    <property type="match status" value="1"/>
</dbReference>
<dbReference type="PROSITE" id="PS51186">
    <property type="entry name" value="GNAT"/>
    <property type="match status" value="1"/>
</dbReference>
<dbReference type="SUPFAM" id="SSF55729">
    <property type="entry name" value="Acyl-CoA N-acyltransferases (Nat)"/>
    <property type="match status" value="1"/>
</dbReference>
<reference evidence="8 9" key="1">
    <citation type="submission" date="2017-09" db="EMBL/GenBank/DDBJ databases">
        <title>The Catabolism of 3,6-Dichlorosalicylic acid is Initiated by the Cytochrome P450 Monooxygenase DsmABC in Rhizorhabdus dicambivorans Ndbn-20.</title>
        <authorList>
            <person name="Na L."/>
        </authorList>
    </citation>
    <scope>NUCLEOTIDE SEQUENCE [LARGE SCALE GENOMIC DNA]</scope>
    <source>
        <strain evidence="8 9">Ndbn-20m</strain>
    </source>
</reference>
<feature type="domain" description="N-acetyltransferase" evidence="7">
    <location>
        <begin position="732"/>
        <end position="885"/>
    </location>
</feature>
<dbReference type="PROSITE" id="PS50975">
    <property type="entry name" value="ATP_GRASP"/>
    <property type="match status" value="1"/>
</dbReference>
<dbReference type="InterPro" id="IPR000182">
    <property type="entry name" value="GNAT_dom"/>
</dbReference>
<proteinExistence type="predicted"/>
<dbReference type="Gene3D" id="3.40.50.720">
    <property type="entry name" value="NAD(P)-binding Rossmann-like Domain"/>
    <property type="match status" value="1"/>
</dbReference>
<dbReference type="InterPro" id="IPR032875">
    <property type="entry name" value="Succ_CoA_lig_flav_dom"/>
</dbReference>
<evidence type="ECO:0000259" key="6">
    <source>
        <dbReference type="PROSITE" id="PS50975"/>
    </source>
</evidence>
<dbReference type="SMART" id="SM00881">
    <property type="entry name" value="CoA_binding"/>
    <property type="match status" value="1"/>
</dbReference>
<dbReference type="Pfam" id="PF13380">
    <property type="entry name" value="CoA_binding_2"/>
    <property type="match status" value="1"/>
</dbReference>
<dbReference type="InterPro" id="IPR016102">
    <property type="entry name" value="Succinyl-CoA_synth-like"/>
</dbReference>
<evidence type="ECO:0000259" key="7">
    <source>
        <dbReference type="PROSITE" id="PS51186"/>
    </source>
</evidence>
<dbReference type="GO" id="GO:0005524">
    <property type="term" value="F:ATP binding"/>
    <property type="evidence" value="ECO:0007669"/>
    <property type="project" value="UniProtKB-UniRule"/>
</dbReference>
<evidence type="ECO:0000256" key="1">
    <source>
        <dbReference type="ARBA" id="ARBA00022532"/>
    </source>
</evidence>
<keyword evidence="2" id="KW-0436">Ligase</keyword>
<dbReference type="InterPro" id="IPR016181">
    <property type="entry name" value="Acyl_CoA_acyltransferase"/>
</dbReference>
<keyword evidence="9" id="KW-1185">Reference proteome</keyword>
<evidence type="ECO:0000256" key="3">
    <source>
        <dbReference type="ARBA" id="ARBA00022741"/>
    </source>
</evidence>
<evidence type="ECO:0000256" key="4">
    <source>
        <dbReference type="ARBA" id="ARBA00022840"/>
    </source>
</evidence>
<dbReference type="Gene3D" id="3.30.470.20">
    <property type="entry name" value="ATP-grasp fold, B domain"/>
    <property type="match status" value="1"/>
</dbReference>
<dbReference type="SUPFAM" id="SSF52210">
    <property type="entry name" value="Succinyl-CoA synthetase domains"/>
    <property type="match status" value="2"/>
</dbReference>
<protein>
    <submittedName>
        <fullName evidence="8">GNAT family N-acetyltransferase</fullName>
    </submittedName>
</protein>
<gene>
    <name evidence="8" type="ORF">COO09_14385</name>
</gene>
<evidence type="ECO:0000313" key="8">
    <source>
        <dbReference type="EMBL" id="PCE41482.1"/>
    </source>
</evidence>
<dbReference type="Gene3D" id="3.40.630.30">
    <property type="match status" value="1"/>
</dbReference>
<dbReference type="AlphaFoldDB" id="A0A2A4FUY1"/>
<dbReference type="GO" id="GO:0043758">
    <property type="term" value="F:acetate-CoA ligase (ADP-forming) activity"/>
    <property type="evidence" value="ECO:0007669"/>
    <property type="project" value="InterPro"/>
</dbReference>
<dbReference type="Gene3D" id="3.30.1490.20">
    <property type="entry name" value="ATP-grasp fold, A domain"/>
    <property type="match status" value="1"/>
</dbReference>
<dbReference type="InterPro" id="IPR003781">
    <property type="entry name" value="CoA-bd"/>
</dbReference>
<dbReference type="Pfam" id="PF13549">
    <property type="entry name" value="ATP-grasp_5"/>
    <property type="match status" value="1"/>
</dbReference>
<organism evidence="8 9">
    <name type="scientific">Rhizorhabdus dicambivorans</name>
    <dbReference type="NCBI Taxonomy" id="1850238"/>
    <lineage>
        <taxon>Bacteria</taxon>
        <taxon>Pseudomonadati</taxon>
        <taxon>Pseudomonadota</taxon>
        <taxon>Alphaproteobacteria</taxon>
        <taxon>Sphingomonadales</taxon>
        <taxon>Sphingomonadaceae</taxon>
        <taxon>Rhizorhabdus</taxon>
    </lineage>
</organism>
<dbReference type="Gene3D" id="3.40.50.261">
    <property type="entry name" value="Succinyl-CoA synthetase domains"/>
    <property type="match status" value="2"/>
</dbReference>
<dbReference type="SUPFAM" id="SSF51735">
    <property type="entry name" value="NAD(P)-binding Rossmann-fold domains"/>
    <property type="match status" value="1"/>
</dbReference>
<name>A0A2A4FUY1_9SPHN</name>
<dbReference type="GO" id="GO:0016747">
    <property type="term" value="F:acyltransferase activity, transferring groups other than amino-acyl groups"/>
    <property type="evidence" value="ECO:0007669"/>
    <property type="project" value="InterPro"/>
</dbReference>
<dbReference type="GO" id="GO:0046872">
    <property type="term" value="F:metal ion binding"/>
    <property type="evidence" value="ECO:0007669"/>
    <property type="project" value="InterPro"/>
</dbReference>
<dbReference type="KEGG" id="rdi:CMV14_05285"/>
<dbReference type="GO" id="GO:0006099">
    <property type="term" value="P:tricarboxylic acid cycle"/>
    <property type="evidence" value="ECO:0007669"/>
    <property type="project" value="UniProtKB-KW"/>
</dbReference>
<dbReference type="InterPro" id="IPR011761">
    <property type="entry name" value="ATP-grasp"/>
</dbReference>
<dbReference type="Pfam" id="PF19045">
    <property type="entry name" value="Ligase_CoA_2"/>
    <property type="match status" value="1"/>
</dbReference>
<dbReference type="InterPro" id="IPR051538">
    <property type="entry name" value="Acyl-CoA_Synth/Transferase"/>
</dbReference>
<dbReference type="Pfam" id="PF00583">
    <property type="entry name" value="Acetyltransf_1"/>
    <property type="match status" value="1"/>
</dbReference>
<evidence type="ECO:0000313" key="9">
    <source>
        <dbReference type="Proteomes" id="UP000218934"/>
    </source>
</evidence>
<keyword evidence="4 5" id="KW-0067">ATP-binding</keyword>
<dbReference type="EMBL" id="NWUF01000014">
    <property type="protein sequence ID" value="PCE41482.1"/>
    <property type="molecule type" value="Genomic_DNA"/>
</dbReference>
<dbReference type="Proteomes" id="UP000218934">
    <property type="component" value="Unassembled WGS sequence"/>
</dbReference>
<keyword evidence="1" id="KW-0816">Tricarboxylic acid cycle</keyword>
<feature type="domain" description="ATP-grasp" evidence="6">
    <location>
        <begin position="494"/>
        <end position="530"/>
    </location>
</feature>
<dbReference type="InterPro" id="IPR043938">
    <property type="entry name" value="Ligase_CoA_dom"/>
</dbReference>
<evidence type="ECO:0000256" key="5">
    <source>
        <dbReference type="PROSITE-ProRule" id="PRU00409"/>
    </source>
</evidence>
<keyword evidence="8" id="KW-0808">Transferase</keyword>
<comment type="caution">
    <text evidence="8">The sequence shown here is derived from an EMBL/GenBank/DDBJ whole genome shotgun (WGS) entry which is preliminary data.</text>
</comment>
<evidence type="ECO:0000256" key="2">
    <source>
        <dbReference type="ARBA" id="ARBA00022598"/>
    </source>
</evidence>
<dbReference type="OrthoDB" id="9807426at2"/>
<keyword evidence="3 5" id="KW-0547">Nucleotide-binding</keyword>
<dbReference type="Pfam" id="PF13607">
    <property type="entry name" value="Succ_CoA_lig"/>
    <property type="match status" value="1"/>
</dbReference>
<accession>A0A2A4FUY1</accession>
<dbReference type="InterPro" id="IPR036291">
    <property type="entry name" value="NAD(P)-bd_dom_sf"/>
</dbReference>
<sequence length="889" mass="92897">MSIRDLHCLLQPRSIAVIGGSSRPGSLGRDLLENIRSGGFTGPIMAVNPKPVAMPGVSWASSVDKLETVPDLVLVVTPAETVAAIIEDLGRLGARLAVVLSAGFETDAGLASGVRETARRHRVRLVGPNTIGLIVPGAGLNASFAPKAAQPGGLALISQSGAIVAAMIDWAAERPIGFSGIVSVGDMVDVDLGDLIDLFAVDPATRAILLYLEAVTEPEKFISAARAAARLKPVIAIKAGRSAAGAAAARSHTGALAGSAEVYQTVLERCGVVVVDSLTGLLDAAEVTARLKPPAGGRVTILTNGGGAGILAADALEGAGASLAPLDSTLRARLDELLPPAWSQGNPIDLLGDADPLRYRHALRHALAAPDSDVLLLFHCPTRGVSSLAVAEAVVAELSAARAAGCRKPVIACWLGAPDSTVRTTLATADIPLFTTPDDAVRGLGYLLAAGRAQSILIEKRPLHATPPNRAAATRLIAGVRKAGRTLMSEIEAKDLLAAYGVPVIPTRFAAKADDVLDACADLAPPYVVKLVSPNITHKADVGGVALGLSSDSTAATAAFTMAERVARCHPEATVSGFAVETMSVRPHALELIAGIANDPTFGPVVLFGAGGHAVEVIDDKALGLPPLDREQAMKMIDRTRIGRQLKGYRTRLPADRVGIADVLCALSQIAIDHPEVVELDINPLVADADGVMVLDARAVISLERAPASRLVIRPVPVEWAADLVTRSGAHIHVRPVVPEDEAMLAEMFRNVSPDDLRFRFFSSLRQVDHDHLAMMTQVDYRRTISFVAVAPDGKAIAVALLASDADRVRAEVALSTRADWKGKGVSYSLLDHVIRYAAAQGIATIEAVESADHEEAISLERDLGFVAIRSADDPALCIVRRDLSPSAA</sequence>
<dbReference type="RefSeq" id="WP_066964014.1">
    <property type="nucleotide sequence ID" value="NZ_CP023449.1"/>
</dbReference>